<dbReference type="PANTHER" id="PTHR19879:SF9">
    <property type="entry name" value="TRANSCRIPTION INITIATION FACTOR TFIID SUBUNIT 5"/>
    <property type="match status" value="1"/>
</dbReference>
<dbReference type="SMART" id="SM00320">
    <property type="entry name" value="WD40"/>
    <property type="match status" value="4"/>
</dbReference>
<dbReference type="InterPro" id="IPR001680">
    <property type="entry name" value="WD40_rpt"/>
</dbReference>
<name>A0A1I4P965_9EURY</name>
<keyword evidence="1" id="KW-1133">Transmembrane helix</keyword>
<dbReference type="EMBL" id="FOUJ01000001">
    <property type="protein sequence ID" value="SFM24106.1"/>
    <property type="molecule type" value="Genomic_DNA"/>
</dbReference>
<evidence type="ECO:0000313" key="2">
    <source>
        <dbReference type="EMBL" id="SFM24106.1"/>
    </source>
</evidence>
<evidence type="ECO:0000256" key="1">
    <source>
        <dbReference type="SAM" id="Phobius"/>
    </source>
</evidence>
<evidence type="ECO:0008006" key="4">
    <source>
        <dbReference type="Google" id="ProtNLM"/>
    </source>
</evidence>
<dbReference type="InterPro" id="IPR015943">
    <property type="entry name" value="WD40/YVTN_repeat-like_dom_sf"/>
</dbReference>
<dbReference type="SUPFAM" id="SSF50978">
    <property type="entry name" value="WD40 repeat-like"/>
    <property type="match status" value="1"/>
</dbReference>
<keyword evidence="1" id="KW-0812">Transmembrane</keyword>
<dbReference type="STRING" id="487685.SAMN04488696_0509"/>
<gene>
    <name evidence="2" type="ORF">SAMN04488696_0509</name>
</gene>
<accession>A0A1I4P965</accession>
<dbReference type="OrthoDB" id="144426at2157"/>
<keyword evidence="3" id="KW-1185">Reference proteome</keyword>
<proteinExistence type="predicted"/>
<dbReference type="RefSeq" id="WP_091932721.1">
    <property type="nucleotide sequence ID" value="NZ_FOUJ01000001.1"/>
</dbReference>
<organism evidence="2 3">
    <name type="scientific">Methanolobus profundi</name>
    <dbReference type="NCBI Taxonomy" id="487685"/>
    <lineage>
        <taxon>Archaea</taxon>
        <taxon>Methanobacteriati</taxon>
        <taxon>Methanobacteriota</taxon>
        <taxon>Stenosarchaea group</taxon>
        <taxon>Methanomicrobia</taxon>
        <taxon>Methanosarcinales</taxon>
        <taxon>Methanosarcinaceae</taxon>
        <taxon>Methanolobus</taxon>
    </lineage>
</organism>
<dbReference type="InterPro" id="IPR036322">
    <property type="entry name" value="WD40_repeat_dom_sf"/>
</dbReference>
<sequence length="418" mass="47048">MPEKKKALSMIISLLVIMSLLPGIIAGAWDFTSTEKTLDELPIIPEFIAFIYDFVSPPKSLEEFEPFKTSYVEGSGVENIDISPDGKFVISSTGRTVNFWDTKDGDDFYGYHVMNDGSSATVEDHEPHRNIIDTEFSMTGNYYLVGSNNDESWAYDEIPASHLTLYNMTHSIGVASRTFRTHQINDIFIEDTAISPDETIYAACTEMTADPERCTITFWDIETGEVVNSITSDNYKATSITFTPDGKYLVASFANSINPDRIVFFDLESGDIVRTLEERAVADLQFSDDGKILAAGSLGLSEVIVWDGSSYEEMYRLRGLELPPYSTALSRDGKYIMSMDFARLIIWDTDSKRKIVSSRSLKLNFTRSFSAGTFSDDGKYLVLALNAKRGSQYAEQFDYKSGMVFIYDFEEILDAYYE</sequence>
<evidence type="ECO:0000313" key="3">
    <source>
        <dbReference type="Proteomes" id="UP000198535"/>
    </source>
</evidence>
<feature type="transmembrane region" description="Helical" evidence="1">
    <location>
        <begin position="7"/>
        <end position="29"/>
    </location>
</feature>
<protein>
    <recommendedName>
        <fullName evidence="4">WD40 repeat</fullName>
    </recommendedName>
</protein>
<reference evidence="3" key="1">
    <citation type="submission" date="2016-10" db="EMBL/GenBank/DDBJ databases">
        <authorList>
            <person name="Varghese N."/>
            <person name="Submissions S."/>
        </authorList>
    </citation>
    <scope>NUCLEOTIDE SEQUENCE [LARGE SCALE GENOMIC DNA]</scope>
    <source>
        <strain evidence="3">Mob M</strain>
    </source>
</reference>
<dbReference type="Pfam" id="PF00400">
    <property type="entry name" value="WD40"/>
    <property type="match status" value="1"/>
</dbReference>
<keyword evidence="1" id="KW-0472">Membrane</keyword>
<dbReference type="Proteomes" id="UP000198535">
    <property type="component" value="Unassembled WGS sequence"/>
</dbReference>
<dbReference type="AlphaFoldDB" id="A0A1I4P965"/>
<dbReference type="Gene3D" id="2.130.10.10">
    <property type="entry name" value="YVTN repeat-like/Quinoprotein amine dehydrogenase"/>
    <property type="match status" value="2"/>
</dbReference>
<dbReference type="PANTHER" id="PTHR19879">
    <property type="entry name" value="TRANSCRIPTION INITIATION FACTOR TFIID"/>
    <property type="match status" value="1"/>
</dbReference>